<proteinExistence type="predicted"/>
<evidence type="ECO:0000313" key="2">
    <source>
        <dbReference type="EMBL" id="JAD38488.1"/>
    </source>
</evidence>
<sequence>MVGLQEFFYDQVPDGLRSLGLALYLNIFGIGSFISSFLVYAIDKVTNRTGDGSLTI</sequence>
<reference evidence="2" key="1">
    <citation type="submission" date="2014-09" db="EMBL/GenBank/DDBJ databases">
        <authorList>
            <person name="Magalhaes I.L.F."/>
            <person name="Oliveira U."/>
            <person name="Santos F.R."/>
            <person name="Vidigal T.H.D.A."/>
            <person name="Brescovit A.D."/>
            <person name="Santos A.J."/>
        </authorList>
    </citation>
    <scope>NUCLEOTIDE SEQUENCE</scope>
    <source>
        <tissue evidence="2">Shoot tissue taken approximately 20 cm above the soil surface</tissue>
    </source>
</reference>
<organism evidence="2">
    <name type="scientific">Arundo donax</name>
    <name type="common">Giant reed</name>
    <name type="synonym">Donax arundinaceus</name>
    <dbReference type="NCBI Taxonomy" id="35708"/>
    <lineage>
        <taxon>Eukaryota</taxon>
        <taxon>Viridiplantae</taxon>
        <taxon>Streptophyta</taxon>
        <taxon>Embryophyta</taxon>
        <taxon>Tracheophyta</taxon>
        <taxon>Spermatophyta</taxon>
        <taxon>Magnoliopsida</taxon>
        <taxon>Liliopsida</taxon>
        <taxon>Poales</taxon>
        <taxon>Poaceae</taxon>
        <taxon>PACMAD clade</taxon>
        <taxon>Arundinoideae</taxon>
        <taxon>Arundineae</taxon>
        <taxon>Arundo</taxon>
    </lineage>
</organism>
<dbReference type="AlphaFoldDB" id="A0A0A8ZLA5"/>
<dbReference type="PANTHER" id="PTHR11654">
    <property type="entry name" value="OLIGOPEPTIDE TRANSPORTER-RELATED"/>
    <property type="match status" value="1"/>
</dbReference>
<keyword evidence="1" id="KW-1133">Transmembrane helix</keyword>
<protein>
    <recommendedName>
        <fullName evidence="3">Major facilitator superfamily (MFS) profile domain-containing protein</fullName>
    </recommendedName>
</protein>
<evidence type="ECO:0008006" key="3">
    <source>
        <dbReference type="Google" id="ProtNLM"/>
    </source>
</evidence>
<dbReference type="InterPro" id="IPR036259">
    <property type="entry name" value="MFS_trans_sf"/>
</dbReference>
<evidence type="ECO:0000256" key="1">
    <source>
        <dbReference type="SAM" id="Phobius"/>
    </source>
</evidence>
<name>A0A0A8ZLA5_ARUDO</name>
<dbReference type="EMBL" id="GBRH01259407">
    <property type="protein sequence ID" value="JAD38488.1"/>
    <property type="molecule type" value="Transcribed_RNA"/>
</dbReference>
<keyword evidence="1" id="KW-0472">Membrane</keyword>
<accession>A0A0A8ZLA5</accession>
<dbReference type="Gene3D" id="1.20.1250.20">
    <property type="entry name" value="MFS general substrate transporter like domains"/>
    <property type="match status" value="1"/>
</dbReference>
<reference evidence="2" key="2">
    <citation type="journal article" date="2015" name="Data Brief">
        <title>Shoot transcriptome of the giant reed, Arundo donax.</title>
        <authorList>
            <person name="Barrero R.A."/>
            <person name="Guerrero F.D."/>
            <person name="Moolhuijzen P."/>
            <person name="Goolsby J.A."/>
            <person name="Tidwell J."/>
            <person name="Bellgard S.E."/>
            <person name="Bellgard M.I."/>
        </authorList>
    </citation>
    <scope>NUCLEOTIDE SEQUENCE</scope>
    <source>
        <tissue evidence="2">Shoot tissue taken approximately 20 cm above the soil surface</tissue>
    </source>
</reference>
<feature type="transmembrane region" description="Helical" evidence="1">
    <location>
        <begin position="20"/>
        <end position="42"/>
    </location>
</feature>
<keyword evidence="1" id="KW-0812">Transmembrane</keyword>